<dbReference type="Pfam" id="PF02798">
    <property type="entry name" value="GST_N"/>
    <property type="match status" value="1"/>
</dbReference>
<dbReference type="PANTHER" id="PTHR43900:SF47">
    <property type="entry name" value="GLUTATHIONE S-TRANSFERASE F6-RELATED"/>
    <property type="match status" value="1"/>
</dbReference>
<dbReference type="SUPFAM" id="SSF47616">
    <property type="entry name" value="GST C-terminal domain-like"/>
    <property type="match status" value="1"/>
</dbReference>
<evidence type="ECO:0000256" key="3">
    <source>
        <dbReference type="ARBA" id="ARBA00022679"/>
    </source>
</evidence>
<dbReference type="EMBL" id="MNCJ02000316">
    <property type="protein sequence ID" value="KAF5820393.1"/>
    <property type="molecule type" value="Genomic_DNA"/>
</dbReference>
<evidence type="ECO:0000313" key="10">
    <source>
        <dbReference type="Proteomes" id="UP000215914"/>
    </source>
</evidence>
<dbReference type="Proteomes" id="UP000215914">
    <property type="component" value="Chromosome 1"/>
</dbReference>
<dbReference type="PROSITE" id="PS50404">
    <property type="entry name" value="GST_NTER"/>
    <property type="match status" value="1"/>
</dbReference>
<reference evidence="8" key="3">
    <citation type="submission" date="2020-06" db="EMBL/GenBank/DDBJ databases">
        <title>Helianthus annuus Genome sequencing and assembly Release 2.</title>
        <authorList>
            <person name="Gouzy J."/>
            <person name="Langlade N."/>
            <person name="Munos S."/>
        </authorList>
    </citation>
    <scope>NUCLEOTIDE SEQUENCE</scope>
    <source>
        <tissue evidence="8">Leaves</tissue>
    </source>
</reference>
<dbReference type="CDD" id="cd03053">
    <property type="entry name" value="GST_N_Phi"/>
    <property type="match status" value="1"/>
</dbReference>
<dbReference type="SFLD" id="SFLDS00019">
    <property type="entry name" value="Glutathione_Transferase_(cytos"/>
    <property type="match status" value="1"/>
</dbReference>
<evidence type="ECO:0000313" key="9">
    <source>
        <dbReference type="EMBL" id="OTG35897.1"/>
    </source>
</evidence>
<dbReference type="InterPro" id="IPR036282">
    <property type="entry name" value="Glutathione-S-Trfase_C_sf"/>
</dbReference>
<sequence>MAIKLYGTAASTNVLRVMACLAEKELDYEFVNVNMSNKEHKSPEFLSRNPFGQVPAFEDGDLKLFESRAITQYLAHTYPDNGTNLIIHDPKKMAIVGVWIEVEAQKFDRFGSKLAWELAYKPMFGLTTDETVVEEHEKNLEQVLDVYESRLSESKYLGGDCFTLADLHHLPVLKYLFGTKAKRLFDARPHVSAWAADIQSRPAWVKAITA</sequence>
<keyword evidence="10" id="KW-1185">Reference proteome</keyword>
<dbReference type="OMA" id="RHPWGKI"/>
<dbReference type="CDD" id="cd03187">
    <property type="entry name" value="GST_C_Phi"/>
    <property type="match status" value="1"/>
</dbReference>
<organism evidence="9 10">
    <name type="scientific">Helianthus annuus</name>
    <name type="common">Common sunflower</name>
    <dbReference type="NCBI Taxonomy" id="4232"/>
    <lineage>
        <taxon>Eukaryota</taxon>
        <taxon>Viridiplantae</taxon>
        <taxon>Streptophyta</taxon>
        <taxon>Embryophyta</taxon>
        <taxon>Tracheophyta</taxon>
        <taxon>Spermatophyta</taxon>
        <taxon>Magnoliopsida</taxon>
        <taxon>eudicotyledons</taxon>
        <taxon>Gunneridae</taxon>
        <taxon>Pentapetalae</taxon>
        <taxon>asterids</taxon>
        <taxon>campanulids</taxon>
        <taxon>Asterales</taxon>
        <taxon>Asteraceae</taxon>
        <taxon>Asteroideae</taxon>
        <taxon>Heliantheae alliance</taxon>
        <taxon>Heliantheae</taxon>
        <taxon>Helianthus</taxon>
    </lineage>
</organism>
<feature type="domain" description="GST C-terminal" evidence="7">
    <location>
        <begin position="89"/>
        <end position="210"/>
    </location>
</feature>
<dbReference type="EC" id="2.5.1.18" evidence="2"/>
<dbReference type="AlphaFoldDB" id="A0A251VJT1"/>
<dbReference type="InterPro" id="IPR036249">
    <property type="entry name" value="Thioredoxin-like_sf"/>
</dbReference>
<dbReference type="GO" id="GO:0004364">
    <property type="term" value="F:glutathione transferase activity"/>
    <property type="evidence" value="ECO:0000318"/>
    <property type="project" value="GO_Central"/>
</dbReference>
<dbReference type="EMBL" id="CM007890">
    <property type="protein sequence ID" value="OTG35897.1"/>
    <property type="molecule type" value="Genomic_DNA"/>
</dbReference>
<dbReference type="FunFam" id="3.40.30.10:FF:000016">
    <property type="entry name" value="Glutathione S-transferase F2"/>
    <property type="match status" value="1"/>
</dbReference>
<dbReference type="Gramene" id="mRNA:HanXRQr2_Chr01g0001711">
    <property type="protein sequence ID" value="mRNA:HanXRQr2_Chr01g0001711"/>
    <property type="gene ID" value="HanXRQr2_Chr01g0001711"/>
</dbReference>
<gene>
    <name evidence="9" type="primary">ATGSTF6</name>
    <name evidence="9" type="ORF">HannXRQ_Chr01g0001711</name>
    <name evidence="8" type="ORF">HanXRQr2_Chr01g0001711</name>
</gene>
<evidence type="ECO:0000256" key="5">
    <source>
        <dbReference type="ARBA" id="ARBA00081070"/>
    </source>
</evidence>
<comment type="catalytic activity">
    <reaction evidence="4">
        <text>RX + glutathione = an S-substituted glutathione + a halide anion + H(+)</text>
        <dbReference type="Rhea" id="RHEA:16437"/>
        <dbReference type="ChEBI" id="CHEBI:15378"/>
        <dbReference type="ChEBI" id="CHEBI:16042"/>
        <dbReference type="ChEBI" id="CHEBI:17792"/>
        <dbReference type="ChEBI" id="CHEBI:57925"/>
        <dbReference type="ChEBI" id="CHEBI:90779"/>
        <dbReference type="EC" id="2.5.1.18"/>
    </reaction>
</comment>
<keyword evidence="3 9" id="KW-0808">Transferase</keyword>
<dbReference type="InterPro" id="IPR004045">
    <property type="entry name" value="Glutathione_S-Trfase_N"/>
</dbReference>
<dbReference type="Gene3D" id="1.20.1050.10">
    <property type="match status" value="1"/>
</dbReference>
<dbReference type="InParanoid" id="A0A251VJT1"/>
<dbReference type="SFLD" id="SFLDG00358">
    <property type="entry name" value="Main_(cytGST)"/>
    <property type="match status" value="1"/>
</dbReference>
<dbReference type="GO" id="GO:0009407">
    <property type="term" value="P:toxin catabolic process"/>
    <property type="evidence" value="ECO:0007669"/>
    <property type="project" value="UniProtKB-ARBA"/>
</dbReference>
<dbReference type="InterPro" id="IPR034347">
    <property type="entry name" value="GST_Phi_C"/>
</dbReference>
<comment type="similarity">
    <text evidence="1">Belongs to the GST superfamily. Phi family.</text>
</comment>
<dbReference type="STRING" id="4232.A0A251VJT1"/>
<dbReference type="GO" id="GO:0043295">
    <property type="term" value="F:glutathione binding"/>
    <property type="evidence" value="ECO:0000318"/>
    <property type="project" value="GO_Central"/>
</dbReference>
<evidence type="ECO:0000256" key="2">
    <source>
        <dbReference type="ARBA" id="ARBA00012452"/>
    </source>
</evidence>
<dbReference type="OrthoDB" id="422574at2759"/>
<dbReference type="Pfam" id="PF00043">
    <property type="entry name" value="GST_C"/>
    <property type="match status" value="1"/>
</dbReference>
<evidence type="ECO:0000259" key="6">
    <source>
        <dbReference type="PROSITE" id="PS50404"/>
    </source>
</evidence>
<dbReference type="FunCoup" id="A0A251VJT1">
    <property type="interactions" value="1389"/>
</dbReference>
<dbReference type="InterPro" id="IPR004046">
    <property type="entry name" value="GST_C"/>
</dbReference>
<dbReference type="SUPFAM" id="SSF52833">
    <property type="entry name" value="Thioredoxin-like"/>
    <property type="match status" value="1"/>
</dbReference>
<dbReference type="InterPro" id="IPR040079">
    <property type="entry name" value="Glutathione_S-Trfase"/>
</dbReference>
<dbReference type="PANTHER" id="PTHR43900">
    <property type="entry name" value="GLUTATHIONE S-TRANSFERASE RHO"/>
    <property type="match status" value="1"/>
</dbReference>
<dbReference type="GO" id="GO:0005737">
    <property type="term" value="C:cytoplasm"/>
    <property type="evidence" value="ECO:0000318"/>
    <property type="project" value="GO_Central"/>
</dbReference>
<dbReference type="FunFam" id="1.20.1050.10:FF:000004">
    <property type="entry name" value="Glutathione S-transferase F2"/>
    <property type="match status" value="1"/>
</dbReference>
<accession>A0A251VJT1</accession>
<evidence type="ECO:0000259" key="7">
    <source>
        <dbReference type="PROSITE" id="PS50405"/>
    </source>
</evidence>
<evidence type="ECO:0000313" key="8">
    <source>
        <dbReference type="EMBL" id="KAF5820393.1"/>
    </source>
</evidence>
<dbReference type="PROSITE" id="PS50405">
    <property type="entry name" value="GST_CTER"/>
    <property type="match status" value="1"/>
</dbReference>
<protein>
    <recommendedName>
        <fullName evidence="2">glutathione transferase</fullName>
        <ecNumber evidence="2">2.5.1.18</ecNumber>
    </recommendedName>
    <alternativeName>
        <fullName evidence="5">GST class-phi</fullName>
    </alternativeName>
</protein>
<evidence type="ECO:0000256" key="4">
    <source>
        <dbReference type="ARBA" id="ARBA00047960"/>
    </source>
</evidence>
<dbReference type="GO" id="GO:0006749">
    <property type="term" value="P:glutathione metabolic process"/>
    <property type="evidence" value="ECO:0000318"/>
    <property type="project" value="GO_Central"/>
</dbReference>
<dbReference type="SFLD" id="SFLDG01154">
    <property type="entry name" value="Main.5:_Phi-like"/>
    <property type="match status" value="1"/>
</dbReference>
<feature type="domain" description="GST N-terminal" evidence="6">
    <location>
        <begin position="1"/>
        <end position="82"/>
    </location>
</feature>
<name>A0A251VJT1_HELAN</name>
<dbReference type="Gene3D" id="3.40.30.10">
    <property type="entry name" value="Glutaredoxin"/>
    <property type="match status" value="1"/>
</dbReference>
<reference evidence="8 10" key="1">
    <citation type="journal article" date="2017" name="Nature">
        <title>The sunflower genome provides insights into oil metabolism, flowering and Asterid evolution.</title>
        <authorList>
            <person name="Badouin H."/>
            <person name="Gouzy J."/>
            <person name="Grassa C.J."/>
            <person name="Murat F."/>
            <person name="Staton S.E."/>
            <person name="Cottret L."/>
            <person name="Lelandais-Briere C."/>
            <person name="Owens G.L."/>
            <person name="Carrere S."/>
            <person name="Mayjonade B."/>
            <person name="Legrand L."/>
            <person name="Gill N."/>
            <person name="Kane N.C."/>
            <person name="Bowers J.E."/>
            <person name="Hubner S."/>
            <person name="Bellec A."/>
            <person name="Berard A."/>
            <person name="Berges H."/>
            <person name="Blanchet N."/>
            <person name="Boniface M.C."/>
            <person name="Brunel D."/>
            <person name="Catrice O."/>
            <person name="Chaidir N."/>
            <person name="Claudel C."/>
            <person name="Donnadieu C."/>
            <person name="Faraut T."/>
            <person name="Fievet G."/>
            <person name="Helmstetter N."/>
            <person name="King M."/>
            <person name="Knapp S.J."/>
            <person name="Lai Z."/>
            <person name="Le Paslier M.C."/>
            <person name="Lippi Y."/>
            <person name="Lorenzon L."/>
            <person name="Mandel J.R."/>
            <person name="Marage G."/>
            <person name="Marchand G."/>
            <person name="Marquand E."/>
            <person name="Bret-Mestries E."/>
            <person name="Morien E."/>
            <person name="Nambeesan S."/>
            <person name="Nguyen T."/>
            <person name="Pegot-Espagnet P."/>
            <person name="Pouilly N."/>
            <person name="Raftis F."/>
            <person name="Sallet E."/>
            <person name="Schiex T."/>
            <person name="Thomas J."/>
            <person name="Vandecasteele C."/>
            <person name="Vares D."/>
            <person name="Vear F."/>
            <person name="Vautrin S."/>
            <person name="Crespi M."/>
            <person name="Mangin B."/>
            <person name="Burke J.M."/>
            <person name="Salse J."/>
            <person name="Munos S."/>
            <person name="Vincourt P."/>
            <person name="Rieseberg L.H."/>
            <person name="Langlade N.B."/>
        </authorList>
    </citation>
    <scope>NUCLEOTIDE SEQUENCE [LARGE SCALE GENOMIC DNA]</scope>
    <source>
        <strain evidence="10">cv. SF193</strain>
        <tissue evidence="8">Leaves</tissue>
    </source>
</reference>
<proteinExistence type="inferred from homology"/>
<dbReference type="InterPro" id="IPR010987">
    <property type="entry name" value="Glutathione-S-Trfase_C-like"/>
</dbReference>
<evidence type="ECO:0000256" key="1">
    <source>
        <dbReference type="ARBA" id="ARBA00010128"/>
    </source>
</evidence>
<reference evidence="9" key="2">
    <citation type="submission" date="2017-02" db="EMBL/GenBank/DDBJ databases">
        <title>Sunflower complete genome.</title>
        <authorList>
            <person name="Langlade N."/>
            <person name="Munos S."/>
        </authorList>
    </citation>
    <scope>NUCLEOTIDE SEQUENCE [LARGE SCALE GENOMIC DNA]</scope>
    <source>
        <tissue evidence="9">Leaves</tissue>
    </source>
</reference>